<accession>A0ABQ4DPC2</accession>
<protein>
    <recommendedName>
        <fullName evidence="9">Phosphatidic acid phosphatase type 2/haloperoxidase domain-containing protein</fullName>
    </recommendedName>
</protein>
<dbReference type="Proteomes" id="UP000614741">
    <property type="component" value="Unassembled WGS sequence"/>
</dbReference>
<comment type="caution">
    <text evidence="10">The sequence shown here is derived from an EMBL/GenBank/DDBJ whole genome shotgun (WGS) entry which is preliminary data.</text>
</comment>
<evidence type="ECO:0000256" key="6">
    <source>
        <dbReference type="ARBA" id="ARBA00023136"/>
    </source>
</evidence>
<keyword evidence="5 8" id="KW-1133">Transmembrane helix</keyword>
<feature type="region of interest" description="Disordered" evidence="7">
    <location>
        <begin position="1"/>
        <end position="20"/>
    </location>
</feature>
<keyword evidence="11" id="KW-1185">Reference proteome</keyword>
<evidence type="ECO:0000259" key="9">
    <source>
        <dbReference type="SMART" id="SM00014"/>
    </source>
</evidence>
<dbReference type="Pfam" id="PF01569">
    <property type="entry name" value="PAP2"/>
    <property type="match status" value="1"/>
</dbReference>
<dbReference type="PANTHER" id="PTHR14969">
    <property type="entry name" value="SPHINGOSINE-1-PHOSPHATE PHOSPHOHYDROLASE"/>
    <property type="match status" value="1"/>
</dbReference>
<keyword evidence="3 8" id="KW-0812">Transmembrane</keyword>
<dbReference type="SUPFAM" id="SSF48317">
    <property type="entry name" value="Acid phosphatase/Vanadium-dependent haloperoxidase"/>
    <property type="match status" value="1"/>
</dbReference>
<keyword evidence="4" id="KW-0378">Hydrolase</keyword>
<feature type="transmembrane region" description="Helical" evidence="8">
    <location>
        <begin position="81"/>
        <end position="112"/>
    </location>
</feature>
<evidence type="ECO:0000256" key="5">
    <source>
        <dbReference type="ARBA" id="ARBA00022989"/>
    </source>
</evidence>
<feature type="transmembrane region" description="Helical" evidence="8">
    <location>
        <begin position="160"/>
        <end position="181"/>
    </location>
</feature>
<keyword evidence="6 8" id="KW-0472">Membrane</keyword>
<evidence type="ECO:0000256" key="8">
    <source>
        <dbReference type="SAM" id="Phobius"/>
    </source>
</evidence>
<dbReference type="CDD" id="cd03392">
    <property type="entry name" value="PAP2_like_2"/>
    <property type="match status" value="1"/>
</dbReference>
<dbReference type="PANTHER" id="PTHR14969:SF62">
    <property type="entry name" value="DECAPRENYLPHOSPHORYL-5-PHOSPHORIBOSE PHOSPHATASE RV3807C-RELATED"/>
    <property type="match status" value="1"/>
</dbReference>
<name>A0ABQ4DPC2_9CELL</name>
<evidence type="ECO:0000313" key="10">
    <source>
        <dbReference type="EMBL" id="GIG41188.1"/>
    </source>
</evidence>
<proteinExistence type="predicted"/>
<dbReference type="SMART" id="SM00014">
    <property type="entry name" value="acidPPc"/>
    <property type="match status" value="1"/>
</dbReference>
<feature type="transmembrane region" description="Helical" evidence="8">
    <location>
        <begin position="219"/>
        <end position="236"/>
    </location>
</feature>
<evidence type="ECO:0000256" key="7">
    <source>
        <dbReference type="SAM" id="MobiDB-lite"/>
    </source>
</evidence>
<dbReference type="RefSeq" id="WP_203675480.1">
    <property type="nucleotide sequence ID" value="NZ_BONP01000021.1"/>
</dbReference>
<evidence type="ECO:0000256" key="3">
    <source>
        <dbReference type="ARBA" id="ARBA00022692"/>
    </source>
</evidence>
<feature type="transmembrane region" description="Helical" evidence="8">
    <location>
        <begin position="34"/>
        <end position="54"/>
    </location>
</feature>
<feature type="transmembrane region" description="Helical" evidence="8">
    <location>
        <begin position="119"/>
        <end position="140"/>
    </location>
</feature>
<sequence>MSDAQRSEERSPHPQARPGLGALTARVRGHGQQVAVGVGVLLVVLGTAGFLGVLDAVQEAEDLAALDDPVLTALAAGRSDVLTVVLTAITTVSGPTVLPIIVLVAALAWGLVRGRWWQAGLLAAAMVVSTLVSVAIKGIVARPRPPVDTMTVAGVESTYSFPSGHTIGAATLLLVAGYLAWVRRPAWASLLGWLALIVLGTGLVGLSRLYLGYHFLTDVTASVALAVAVLGGVVIVDRRRAVRAAQVTAAAPPTAT</sequence>
<comment type="subcellular location">
    <subcellularLocation>
        <location evidence="1">Cell membrane</location>
        <topology evidence="1">Multi-pass membrane protein</topology>
    </subcellularLocation>
</comment>
<evidence type="ECO:0000256" key="4">
    <source>
        <dbReference type="ARBA" id="ARBA00022801"/>
    </source>
</evidence>
<gene>
    <name evidence="10" type="ORF">Cph01nite_29500</name>
</gene>
<evidence type="ECO:0000256" key="2">
    <source>
        <dbReference type="ARBA" id="ARBA00022475"/>
    </source>
</evidence>
<dbReference type="Gene3D" id="1.20.144.10">
    <property type="entry name" value="Phosphatidic acid phosphatase type 2/haloperoxidase"/>
    <property type="match status" value="2"/>
</dbReference>
<feature type="domain" description="Phosphatidic acid phosphatase type 2/haloperoxidase" evidence="9">
    <location>
        <begin position="119"/>
        <end position="234"/>
    </location>
</feature>
<reference evidence="10 11" key="1">
    <citation type="submission" date="2021-01" db="EMBL/GenBank/DDBJ databases">
        <title>Whole genome shotgun sequence of Cellulomonas phragmiteti NBRC 110785.</title>
        <authorList>
            <person name="Komaki H."/>
            <person name="Tamura T."/>
        </authorList>
    </citation>
    <scope>NUCLEOTIDE SEQUENCE [LARGE SCALE GENOMIC DNA]</scope>
    <source>
        <strain evidence="10 11">NBRC 110785</strain>
    </source>
</reference>
<dbReference type="EMBL" id="BONP01000021">
    <property type="protein sequence ID" value="GIG41188.1"/>
    <property type="molecule type" value="Genomic_DNA"/>
</dbReference>
<dbReference type="InterPro" id="IPR000326">
    <property type="entry name" value="PAP2/HPO"/>
</dbReference>
<feature type="transmembrane region" description="Helical" evidence="8">
    <location>
        <begin position="193"/>
        <end position="213"/>
    </location>
</feature>
<evidence type="ECO:0000313" key="11">
    <source>
        <dbReference type="Proteomes" id="UP000614741"/>
    </source>
</evidence>
<keyword evidence="2" id="KW-1003">Cell membrane</keyword>
<dbReference type="InterPro" id="IPR036938">
    <property type="entry name" value="PAP2/HPO_sf"/>
</dbReference>
<evidence type="ECO:0000256" key="1">
    <source>
        <dbReference type="ARBA" id="ARBA00004651"/>
    </source>
</evidence>
<feature type="compositionally biased region" description="Basic and acidic residues" evidence="7">
    <location>
        <begin position="1"/>
        <end position="12"/>
    </location>
</feature>
<organism evidence="10 11">
    <name type="scientific">Cellulomonas phragmiteti</name>
    <dbReference type="NCBI Taxonomy" id="478780"/>
    <lineage>
        <taxon>Bacteria</taxon>
        <taxon>Bacillati</taxon>
        <taxon>Actinomycetota</taxon>
        <taxon>Actinomycetes</taxon>
        <taxon>Micrococcales</taxon>
        <taxon>Cellulomonadaceae</taxon>
        <taxon>Cellulomonas</taxon>
    </lineage>
</organism>